<reference evidence="1" key="2">
    <citation type="submission" date="2017-11" db="EMBL/GenBank/DDBJ databases">
        <title>Coralsnake Venomics: Analyses of Venom Gland Transcriptomes and Proteomes of Six Brazilian Taxa.</title>
        <authorList>
            <person name="Aird S.D."/>
            <person name="Jorge da Silva N."/>
            <person name="Qiu L."/>
            <person name="Villar-Briones A."/>
            <person name="Aparecida-Saddi V."/>
            <person name="Campos-Telles M.P."/>
            <person name="Grau M."/>
            <person name="Mikheyev A.S."/>
        </authorList>
    </citation>
    <scope>NUCLEOTIDE SEQUENCE</scope>
    <source>
        <tissue evidence="1">Venom_gland</tissue>
    </source>
</reference>
<dbReference type="AlphaFoldDB" id="A0A2D4KFT7"/>
<evidence type="ECO:0000313" key="1">
    <source>
        <dbReference type="EMBL" id="LAB07524.1"/>
    </source>
</evidence>
<accession>A0A2D4KFT7</accession>
<proteinExistence type="predicted"/>
<protein>
    <submittedName>
        <fullName evidence="1">Uncharacterized protein</fullName>
    </submittedName>
</protein>
<name>A0A2D4KFT7_9SAUR</name>
<sequence>MCGWGVWDVLMYEISGSARFKAPFMAILHFLNTQRVTISLPGTMTSRYCNCVGGHNMQSASKSLPIHAAQISFSQNTRNRLYTMNTLQEMEPIIINIIA</sequence>
<organism evidence="1">
    <name type="scientific">Micrurus paraensis</name>
    <dbReference type="NCBI Taxonomy" id="1970185"/>
    <lineage>
        <taxon>Eukaryota</taxon>
        <taxon>Metazoa</taxon>
        <taxon>Chordata</taxon>
        <taxon>Craniata</taxon>
        <taxon>Vertebrata</taxon>
        <taxon>Euteleostomi</taxon>
        <taxon>Lepidosauria</taxon>
        <taxon>Squamata</taxon>
        <taxon>Bifurcata</taxon>
        <taxon>Unidentata</taxon>
        <taxon>Episquamata</taxon>
        <taxon>Toxicofera</taxon>
        <taxon>Serpentes</taxon>
        <taxon>Colubroidea</taxon>
        <taxon>Elapidae</taxon>
        <taxon>Elapinae</taxon>
        <taxon>Micrurus</taxon>
    </lineage>
</organism>
<reference evidence="1" key="1">
    <citation type="submission" date="2017-07" db="EMBL/GenBank/DDBJ databases">
        <authorList>
            <person name="Mikheyev A."/>
            <person name="Grau M."/>
        </authorList>
    </citation>
    <scope>NUCLEOTIDE SEQUENCE</scope>
    <source>
        <tissue evidence="1">Venom_gland</tissue>
    </source>
</reference>
<dbReference type="EMBL" id="IACL01055963">
    <property type="protein sequence ID" value="LAB07524.1"/>
    <property type="molecule type" value="Transcribed_RNA"/>
</dbReference>